<dbReference type="STRING" id="561061.SAMN05660862_0607"/>
<keyword evidence="8" id="KW-1185">Reference proteome</keyword>
<dbReference type="InterPro" id="IPR013249">
    <property type="entry name" value="RNA_pol_sigma70_r4_t2"/>
</dbReference>
<evidence type="ECO:0000256" key="1">
    <source>
        <dbReference type="ARBA" id="ARBA00010641"/>
    </source>
</evidence>
<dbReference type="NCBIfam" id="TIGR02985">
    <property type="entry name" value="Sig70_bacteroi1"/>
    <property type="match status" value="1"/>
</dbReference>
<dbReference type="GO" id="GO:0016987">
    <property type="term" value="F:sigma factor activity"/>
    <property type="evidence" value="ECO:0007669"/>
    <property type="project" value="UniProtKB-KW"/>
</dbReference>
<dbReference type="GO" id="GO:0006352">
    <property type="term" value="P:DNA-templated transcription initiation"/>
    <property type="evidence" value="ECO:0007669"/>
    <property type="project" value="InterPro"/>
</dbReference>
<evidence type="ECO:0000313" key="8">
    <source>
        <dbReference type="Proteomes" id="UP000192980"/>
    </source>
</evidence>
<dbReference type="InterPro" id="IPR013324">
    <property type="entry name" value="RNA_pol_sigma_r3/r4-like"/>
</dbReference>
<dbReference type="SUPFAM" id="SSF88946">
    <property type="entry name" value="Sigma2 domain of RNA polymerase sigma factors"/>
    <property type="match status" value="1"/>
</dbReference>
<dbReference type="EMBL" id="FXAU01000001">
    <property type="protein sequence ID" value="SMG11370.1"/>
    <property type="molecule type" value="Genomic_DNA"/>
</dbReference>
<reference evidence="7 8" key="1">
    <citation type="submission" date="2017-04" db="EMBL/GenBank/DDBJ databases">
        <authorList>
            <person name="Afonso C.L."/>
            <person name="Miller P.J."/>
            <person name="Scott M.A."/>
            <person name="Spackman E."/>
            <person name="Goraichik I."/>
            <person name="Dimitrov K.M."/>
            <person name="Suarez D.L."/>
            <person name="Swayne D.E."/>
        </authorList>
    </citation>
    <scope>NUCLEOTIDE SEQUENCE [LARGE SCALE GENOMIC DNA]</scope>
    <source>
        <strain evidence="7 8">DSM 22418</strain>
    </source>
</reference>
<dbReference type="InterPro" id="IPR039425">
    <property type="entry name" value="RNA_pol_sigma-70-like"/>
</dbReference>
<dbReference type="InterPro" id="IPR013325">
    <property type="entry name" value="RNA_pol_sigma_r2"/>
</dbReference>
<feature type="domain" description="RNA polymerase sigma factor 70 region 4 type 2" evidence="6">
    <location>
        <begin position="122"/>
        <end position="173"/>
    </location>
</feature>
<evidence type="ECO:0000256" key="3">
    <source>
        <dbReference type="ARBA" id="ARBA00023082"/>
    </source>
</evidence>
<evidence type="ECO:0000256" key="4">
    <source>
        <dbReference type="ARBA" id="ARBA00023163"/>
    </source>
</evidence>
<dbReference type="InterPro" id="IPR036388">
    <property type="entry name" value="WH-like_DNA-bd_sf"/>
</dbReference>
<dbReference type="PANTHER" id="PTHR43133:SF46">
    <property type="entry name" value="RNA POLYMERASE SIGMA-70 FACTOR ECF SUBFAMILY"/>
    <property type="match status" value="1"/>
</dbReference>
<dbReference type="NCBIfam" id="TIGR02937">
    <property type="entry name" value="sigma70-ECF"/>
    <property type="match status" value="1"/>
</dbReference>
<dbReference type="GO" id="GO:0003677">
    <property type="term" value="F:DNA binding"/>
    <property type="evidence" value="ECO:0007669"/>
    <property type="project" value="InterPro"/>
</dbReference>
<dbReference type="PANTHER" id="PTHR43133">
    <property type="entry name" value="RNA POLYMERASE ECF-TYPE SIGMA FACTO"/>
    <property type="match status" value="1"/>
</dbReference>
<gene>
    <name evidence="7" type="ORF">SAMN05660862_0607</name>
</gene>
<name>A0A1X7IBE9_9SPHI</name>
<dbReference type="Proteomes" id="UP000192980">
    <property type="component" value="Unassembled WGS sequence"/>
</dbReference>
<keyword evidence="4" id="KW-0804">Transcription</keyword>
<feature type="domain" description="RNA polymerase sigma-70 region 2" evidence="5">
    <location>
        <begin position="27"/>
        <end position="90"/>
    </location>
</feature>
<keyword evidence="2" id="KW-0805">Transcription regulation</keyword>
<keyword evidence="3" id="KW-0731">Sigma factor</keyword>
<accession>A0A1X7IBE9</accession>
<dbReference type="Gene3D" id="1.10.1740.10">
    <property type="match status" value="1"/>
</dbReference>
<sequence length="192" mass="22808">MPIPMQFDETLLEKIKHDDEHAFKAIYDRYWSFMFAIALQKTGKTVVAEEVVQNIFIDLWENRHRKEISNLRSYLGMSVRYAVINYIKNQLVQERYKQHEQLHGNPNPSIETTYNLKELNACIEAGIASLPQKTQDIFKLSRFESRTNKEIAQDFQISEKAVEYHITQSIKTLRRHLKDYVVLLIYFFLNSF</sequence>
<proteinExistence type="inferred from homology"/>
<dbReference type="Gene3D" id="1.10.10.10">
    <property type="entry name" value="Winged helix-like DNA-binding domain superfamily/Winged helix DNA-binding domain"/>
    <property type="match status" value="1"/>
</dbReference>
<dbReference type="InterPro" id="IPR014284">
    <property type="entry name" value="RNA_pol_sigma-70_dom"/>
</dbReference>
<protein>
    <submittedName>
        <fullName evidence="7">RNA polymerase sigma-70 factor, ECF subfamily</fullName>
    </submittedName>
</protein>
<dbReference type="AlphaFoldDB" id="A0A1X7IBE9"/>
<dbReference type="Pfam" id="PF08281">
    <property type="entry name" value="Sigma70_r4_2"/>
    <property type="match status" value="1"/>
</dbReference>
<evidence type="ECO:0000259" key="6">
    <source>
        <dbReference type="Pfam" id="PF08281"/>
    </source>
</evidence>
<evidence type="ECO:0000313" key="7">
    <source>
        <dbReference type="EMBL" id="SMG11370.1"/>
    </source>
</evidence>
<dbReference type="Pfam" id="PF04542">
    <property type="entry name" value="Sigma70_r2"/>
    <property type="match status" value="1"/>
</dbReference>
<evidence type="ECO:0000259" key="5">
    <source>
        <dbReference type="Pfam" id="PF04542"/>
    </source>
</evidence>
<dbReference type="InterPro" id="IPR007627">
    <property type="entry name" value="RNA_pol_sigma70_r2"/>
</dbReference>
<evidence type="ECO:0000256" key="2">
    <source>
        <dbReference type="ARBA" id="ARBA00023015"/>
    </source>
</evidence>
<comment type="similarity">
    <text evidence="1">Belongs to the sigma-70 factor family. ECF subfamily.</text>
</comment>
<dbReference type="InterPro" id="IPR014327">
    <property type="entry name" value="RNA_pol_sigma70_bacteroid"/>
</dbReference>
<organism evidence="7 8">
    <name type="scientific">Sphingobacterium psychroaquaticum</name>
    <dbReference type="NCBI Taxonomy" id="561061"/>
    <lineage>
        <taxon>Bacteria</taxon>
        <taxon>Pseudomonadati</taxon>
        <taxon>Bacteroidota</taxon>
        <taxon>Sphingobacteriia</taxon>
        <taxon>Sphingobacteriales</taxon>
        <taxon>Sphingobacteriaceae</taxon>
        <taxon>Sphingobacterium</taxon>
    </lineage>
</organism>
<dbReference type="SUPFAM" id="SSF88659">
    <property type="entry name" value="Sigma3 and sigma4 domains of RNA polymerase sigma factors"/>
    <property type="match status" value="1"/>
</dbReference>